<reference evidence="2 3" key="3">
    <citation type="journal article" date="2013" name="Rice">
        <title>Improvement of the Oryza sativa Nipponbare reference genome using next generation sequence and optical map data.</title>
        <authorList>
            <person name="Kawahara Y."/>
            <person name="de la Bastide M."/>
            <person name="Hamilton J.P."/>
            <person name="Kanamori H."/>
            <person name="McCombie W.R."/>
            <person name="Ouyang S."/>
            <person name="Schwartz D.C."/>
            <person name="Tanaka T."/>
            <person name="Wu J."/>
            <person name="Zhou S."/>
            <person name="Childs K.L."/>
            <person name="Davidson R.M."/>
            <person name="Lin H."/>
            <person name="Quesada-Ocampo L."/>
            <person name="Vaillancourt B."/>
            <person name="Sakai H."/>
            <person name="Lee S.S."/>
            <person name="Kim J."/>
            <person name="Numa H."/>
            <person name="Itoh T."/>
            <person name="Buell C.R."/>
            <person name="Matsumoto T."/>
        </authorList>
    </citation>
    <scope>NUCLEOTIDE SEQUENCE [LARGE SCALE GENOMIC DNA]</scope>
    <source>
        <strain evidence="3">cv. Nipponbare</strain>
    </source>
</reference>
<proteinExistence type="predicted"/>
<dbReference type="EMBL" id="AP014967">
    <property type="protein sequence ID" value="BAT14113.1"/>
    <property type="molecule type" value="Genomic_DNA"/>
</dbReference>
<reference evidence="3" key="1">
    <citation type="journal article" date="2005" name="Nature">
        <title>The map-based sequence of the rice genome.</title>
        <authorList>
            <consortium name="International rice genome sequencing project (IRGSP)"/>
            <person name="Matsumoto T."/>
            <person name="Wu J."/>
            <person name="Kanamori H."/>
            <person name="Katayose Y."/>
            <person name="Fujisawa M."/>
            <person name="Namiki N."/>
            <person name="Mizuno H."/>
            <person name="Yamamoto K."/>
            <person name="Antonio B.A."/>
            <person name="Baba T."/>
            <person name="Sakata K."/>
            <person name="Nagamura Y."/>
            <person name="Aoki H."/>
            <person name="Arikawa K."/>
            <person name="Arita K."/>
            <person name="Bito T."/>
            <person name="Chiden Y."/>
            <person name="Fujitsuka N."/>
            <person name="Fukunaka R."/>
            <person name="Hamada M."/>
            <person name="Harada C."/>
            <person name="Hayashi A."/>
            <person name="Hijishita S."/>
            <person name="Honda M."/>
            <person name="Hosokawa S."/>
            <person name="Ichikawa Y."/>
            <person name="Idonuma A."/>
            <person name="Iijima M."/>
            <person name="Ikeda M."/>
            <person name="Ikeno M."/>
            <person name="Ito K."/>
            <person name="Ito S."/>
            <person name="Ito T."/>
            <person name="Ito Y."/>
            <person name="Ito Y."/>
            <person name="Iwabuchi A."/>
            <person name="Kamiya K."/>
            <person name="Karasawa W."/>
            <person name="Kurita K."/>
            <person name="Katagiri S."/>
            <person name="Kikuta A."/>
            <person name="Kobayashi H."/>
            <person name="Kobayashi N."/>
            <person name="Machita K."/>
            <person name="Maehara T."/>
            <person name="Masukawa M."/>
            <person name="Mizubayashi T."/>
            <person name="Mukai Y."/>
            <person name="Nagasaki H."/>
            <person name="Nagata Y."/>
            <person name="Naito S."/>
            <person name="Nakashima M."/>
            <person name="Nakama Y."/>
            <person name="Nakamichi Y."/>
            <person name="Nakamura M."/>
            <person name="Meguro A."/>
            <person name="Negishi M."/>
            <person name="Ohta I."/>
            <person name="Ohta T."/>
            <person name="Okamoto M."/>
            <person name="Ono N."/>
            <person name="Saji S."/>
            <person name="Sakaguchi M."/>
            <person name="Sakai K."/>
            <person name="Shibata M."/>
            <person name="Shimokawa T."/>
            <person name="Song J."/>
            <person name="Takazaki Y."/>
            <person name="Terasawa K."/>
            <person name="Tsugane M."/>
            <person name="Tsuji K."/>
            <person name="Ueda S."/>
            <person name="Waki K."/>
            <person name="Yamagata H."/>
            <person name="Yamamoto M."/>
            <person name="Yamamoto S."/>
            <person name="Yamane H."/>
            <person name="Yoshiki S."/>
            <person name="Yoshihara R."/>
            <person name="Yukawa K."/>
            <person name="Zhong H."/>
            <person name="Yano M."/>
            <person name="Yuan Q."/>
            <person name="Ouyang S."/>
            <person name="Liu J."/>
            <person name="Jones K.M."/>
            <person name="Gansberger K."/>
            <person name="Moffat K."/>
            <person name="Hill J."/>
            <person name="Bera J."/>
            <person name="Fadrosh D."/>
            <person name="Jin S."/>
            <person name="Johri S."/>
            <person name="Kim M."/>
            <person name="Overton L."/>
            <person name="Reardon M."/>
            <person name="Tsitrin T."/>
            <person name="Vuong H."/>
            <person name="Weaver B."/>
            <person name="Ciecko A."/>
            <person name="Tallon L."/>
            <person name="Jackson J."/>
            <person name="Pai G."/>
            <person name="Aken S.V."/>
            <person name="Utterback T."/>
            <person name="Reidmuller S."/>
            <person name="Feldblyum T."/>
            <person name="Hsiao J."/>
            <person name="Zismann V."/>
            <person name="Iobst S."/>
            <person name="de Vazeille A.R."/>
            <person name="Buell C.R."/>
            <person name="Ying K."/>
            <person name="Li Y."/>
            <person name="Lu T."/>
            <person name="Huang Y."/>
            <person name="Zhao Q."/>
            <person name="Feng Q."/>
            <person name="Zhang L."/>
            <person name="Zhu J."/>
            <person name="Weng Q."/>
            <person name="Mu J."/>
            <person name="Lu Y."/>
            <person name="Fan D."/>
            <person name="Liu Y."/>
            <person name="Guan J."/>
            <person name="Zhang Y."/>
            <person name="Yu S."/>
            <person name="Liu X."/>
            <person name="Zhang Y."/>
            <person name="Hong G."/>
            <person name="Han B."/>
            <person name="Choisne N."/>
            <person name="Demange N."/>
            <person name="Orjeda G."/>
            <person name="Samain S."/>
            <person name="Cattolico L."/>
            <person name="Pelletier E."/>
            <person name="Couloux A."/>
            <person name="Segurens B."/>
            <person name="Wincker P."/>
            <person name="D'Hont A."/>
            <person name="Scarpelli C."/>
            <person name="Weissenbach J."/>
            <person name="Salanoubat M."/>
            <person name="Quetier F."/>
            <person name="Yu Y."/>
            <person name="Kim H.R."/>
            <person name="Rambo T."/>
            <person name="Currie J."/>
            <person name="Collura K."/>
            <person name="Luo M."/>
            <person name="Yang T."/>
            <person name="Ammiraju J.S.S."/>
            <person name="Engler F."/>
            <person name="Soderlund C."/>
            <person name="Wing R.A."/>
            <person name="Palmer L.E."/>
            <person name="de la Bastide M."/>
            <person name="Spiegel L."/>
            <person name="Nascimento L."/>
            <person name="Zutavern T."/>
            <person name="O'Shaughnessy A."/>
            <person name="Dike S."/>
            <person name="Dedhia N."/>
            <person name="Preston R."/>
            <person name="Balija V."/>
            <person name="McCombie W.R."/>
            <person name="Chow T."/>
            <person name="Chen H."/>
            <person name="Chung M."/>
            <person name="Chen C."/>
            <person name="Shaw J."/>
            <person name="Wu H."/>
            <person name="Hsiao K."/>
            <person name="Chao Y."/>
            <person name="Chu M."/>
            <person name="Cheng C."/>
            <person name="Hour A."/>
            <person name="Lee P."/>
            <person name="Lin S."/>
            <person name="Lin Y."/>
            <person name="Liou J."/>
            <person name="Liu S."/>
            <person name="Hsing Y."/>
            <person name="Raghuvanshi S."/>
            <person name="Mohanty A."/>
            <person name="Bharti A.K."/>
            <person name="Gaur A."/>
            <person name="Gupta V."/>
            <person name="Kumar D."/>
            <person name="Ravi V."/>
            <person name="Vij S."/>
            <person name="Kapur A."/>
            <person name="Khurana P."/>
            <person name="Khurana P."/>
            <person name="Khurana J.P."/>
            <person name="Tyagi A.K."/>
            <person name="Gaikwad K."/>
            <person name="Singh A."/>
            <person name="Dalal V."/>
            <person name="Srivastava S."/>
            <person name="Dixit A."/>
            <person name="Pal A.K."/>
            <person name="Ghazi I.A."/>
            <person name="Yadav M."/>
            <person name="Pandit A."/>
            <person name="Bhargava A."/>
            <person name="Sureshbabu K."/>
            <person name="Batra K."/>
            <person name="Sharma T.R."/>
            <person name="Mohapatra T."/>
            <person name="Singh N.K."/>
            <person name="Messing J."/>
            <person name="Nelson A.B."/>
            <person name="Fuks G."/>
            <person name="Kavchok S."/>
            <person name="Keizer G."/>
            <person name="Linton E."/>
            <person name="Llaca V."/>
            <person name="Song R."/>
            <person name="Tanyolac B."/>
            <person name="Young S."/>
            <person name="Ho-Il K."/>
            <person name="Hahn J.H."/>
            <person name="Sangsakoo G."/>
            <person name="Vanavichit A."/>
            <person name="de Mattos Luiz.A.T."/>
            <person name="Zimmer P.D."/>
            <person name="Malone G."/>
            <person name="Dellagostin O."/>
            <person name="de Oliveira A.C."/>
            <person name="Bevan M."/>
            <person name="Bancroft I."/>
            <person name="Minx P."/>
            <person name="Cordum H."/>
            <person name="Wilson R."/>
            <person name="Cheng Z."/>
            <person name="Jin W."/>
            <person name="Jiang J."/>
            <person name="Leong S.A."/>
            <person name="Iwama H."/>
            <person name="Gojobori T."/>
            <person name="Itoh T."/>
            <person name="Niimura Y."/>
            <person name="Fujii Y."/>
            <person name="Habara T."/>
            <person name="Sakai H."/>
            <person name="Sato Y."/>
            <person name="Wilson G."/>
            <person name="Kumar K."/>
            <person name="McCouch S."/>
            <person name="Juretic N."/>
            <person name="Hoen D."/>
            <person name="Wright S."/>
            <person name="Bruskiewich R."/>
            <person name="Bureau T."/>
            <person name="Miyao A."/>
            <person name="Hirochika H."/>
            <person name="Nishikawa T."/>
            <person name="Kadowaki K."/>
            <person name="Sugiura M."/>
            <person name="Burr B."/>
            <person name="Sasaki T."/>
        </authorList>
    </citation>
    <scope>NUCLEOTIDE SEQUENCE [LARGE SCALE GENOMIC DNA]</scope>
    <source>
        <strain evidence="3">cv. Nipponbare</strain>
    </source>
</reference>
<feature type="region of interest" description="Disordered" evidence="1">
    <location>
        <begin position="1"/>
        <end position="66"/>
    </location>
</feature>
<organism evidence="2 3">
    <name type="scientific">Oryza sativa subsp. japonica</name>
    <name type="common">Rice</name>
    <dbReference type="NCBI Taxonomy" id="39947"/>
    <lineage>
        <taxon>Eukaryota</taxon>
        <taxon>Viridiplantae</taxon>
        <taxon>Streptophyta</taxon>
        <taxon>Embryophyta</taxon>
        <taxon>Tracheophyta</taxon>
        <taxon>Spermatophyta</taxon>
        <taxon>Magnoliopsida</taxon>
        <taxon>Liliopsida</taxon>
        <taxon>Poales</taxon>
        <taxon>Poaceae</taxon>
        <taxon>BOP clade</taxon>
        <taxon>Oryzoideae</taxon>
        <taxon>Oryzeae</taxon>
        <taxon>Oryzinae</taxon>
        <taxon>Oryza</taxon>
        <taxon>Oryza sativa</taxon>
    </lineage>
</organism>
<name>A0A0P0Y2Y8_ORYSJ</name>
<dbReference type="Proteomes" id="UP000059680">
    <property type="component" value="Chromosome 11"/>
</dbReference>
<evidence type="ECO:0000256" key="1">
    <source>
        <dbReference type="SAM" id="MobiDB-lite"/>
    </source>
</evidence>
<gene>
    <name evidence="2" type="ordered locus">Os11g0496044</name>
    <name evidence="2" type="ORF">OSNPB_110496044</name>
</gene>
<dbReference type="InParanoid" id="A0A0P0Y2Y8"/>
<feature type="compositionally biased region" description="Low complexity" evidence="1">
    <location>
        <begin position="23"/>
        <end position="32"/>
    </location>
</feature>
<accession>A0A0P0Y2Y8</accession>
<evidence type="ECO:0000313" key="3">
    <source>
        <dbReference type="Proteomes" id="UP000059680"/>
    </source>
</evidence>
<dbReference type="AlphaFoldDB" id="A0A0P0Y2Y8"/>
<protein>
    <submittedName>
        <fullName evidence="2">Os11g0496044 protein</fullName>
    </submittedName>
</protein>
<reference evidence="2 3" key="2">
    <citation type="journal article" date="2013" name="Plant Cell Physiol.">
        <title>Rice Annotation Project Database (RAP-DB): an integrative and interactive database for rice genomics.</title>
        <authorList>
            <person name="Sakai H."/>
            <person name="Lee S.S."/>
            <person name="Tanaka T."/>
            <person name="Numa H."/>
            <person name="Kim J."/>
            <person name="Kawahara Y."/>
            <person name="Wakimoto H."/>
            <person name="Yang C.C."/>
            <person name="Iwamoto M."/>
            <person name="Abe T."/>
            <person name="Yamada Y."/>
            <person name="Muto A."/>
            <person name="Inokuchi H."/>
            <person name="Ikemura T."/>
            <person name="Matsumoto T."/>
            <person name="Sasaki T."/>
            <person name="Itoh T."/>
        </authorList>
    </citation>
    <scope>NUCLEOTIDE SEQUENCE [LARGE SCALE GENOMIC DNA]</scope>
    <source>
        <strain evidence="3">cv. Nipponbare</strain>
    </source>
</reference>
<sequence length="94" mass="9979">MRTGGGQRRGGRAVGRVAGGRAGRWAPAGTRASSTPPAADWGFHRRRRPHWSSSPPLVPSRDSSMDAIQSRPLLSLATQSLLALPPTSRPCNTP</sequence>
<evidence type="ECO:0000313" key="2">
    <source>
        <dbReference type="EMBL" id="BAT14113.1"/>
    </source>
</evidence>
<dbReference type="PaxDb" id="39947-A0A0P0Y2Y8"/>
<keyword evidence="3" id="KW-1185">Reference proteome</keyword>